<organism evidence="2 3">
    <name type="scientific">Hydrogenophaga palleronii</name>
    <dbReference type="NCBI Taxonomy" id="65655"/>
    <lineage>
        <taxon>Bacteria</taxon>
        <taxon>Pseudomonadati</taxon>
        <taxon>Pseudomonadota</taxon>
        <taxon>Betaproteobacteria</taxon>
        <taxon>Burkholderiales</taxon>
        <taxon>Comamonadaceae</taxon>
        <taxon>Hydrogenophaga</taxon>
    </lineage>
</organism>
<dbReference type="RefSeq" id="WP_310319789.1">
    <property type="nucleotide sequence ID" value="NZ_JAVDWU010000008.1"/>
</dbReference>
<evidence type="ECO:0000256" key="1">
    <source>
        <dbReference type="SAM" id="Phobius"/>
    </source>
</evidence>
<comment type="caution">
    <text evidence="2">The sequence shown here is derived from an EMBL/GenBank/DDBJ whole genome shotgun (WGS) entry which is preliminary data.</text>
</comment>
<feature type="transmembrane region" description="Helical" evidence="1">
    <location>
        <begin position="112"/>
        <end position="138"/>
    </location>
</feature>
<evidence type="ECO:0000313" key="3">
    <source>
        <dbReference type="Proteomes" id="UP001265700"/>
    </source>
</evidence>
<proteinExistence type="predicted"/>
<dbReference type="EMBL" id="JAVDWU010000008">
    <property type="protein sequence ID" value="MDR7151777.1"/>
    <property type="molecule type" value="Genomic_DNA"/>
</dbReference>
<keyword evidence="1" id="KW-0812">Transmembrane</keyword>
<keyword evidence="1" id="KW-0472">Membrane</keyword>
<dbReference type="Proteomes" id="UP001265700">
    <property type="component" value="Unassembled WGS sequence"/>
</dbReference>
<feature type="transmembrane region" description="Helical" evidence="1">
    <location>
        <begin position="73"/>
        <end position="91"/>
    </location>
</feature>
<keyword evidence="1" id="KW-1133">Transmembrane helix</keyword>
<feature type="transmembrane region" description="Helical" evidence="1">
    <location>
        <begin position="158"/>
        <end position="179"/>
    </location>
</feature>
<protein>
    <recommendedName>
        <fullName evidence="4">DUF2975 domain-containing protein</fullName>
    </recommendedName>
</protein>
<keyword evidence="3" id="KW-1185">Reference proteome</keyword>
<name>A0ABU1WRW6_9BURK</name>
<reference evidence="2 3" key="1">
    <citation type="submission" date="2023-07" db="EMBL/GenBank/DDBJ databases">
        <title>Sorghum-associated microbial communities from plants grown in Nebraska, USA.</title>
        <authorList>
            <person name="Schachtman D."/>
        </authorList>
    </citation>
    <scope>NUCLEOTIDE SEQUENCE [LARGE SCALE GENOMIC DNA]</scope>
    <source>
        <strain evidence="2 3">4249</strain>
    </source>
</reference>
<sequence>MRASETPYSDKYIWKLFAIAALLLILHFTVYEITISENSSAKSLAGEVLTAISPIIAGSGNYRPSNLPYEVPYLQLTLSLVVTLPLALILLKSTAKEDLQRALNHMKERKNLTIEHAVFDIQLFTAIGILMMLLMLLIPPSSTYIGPAKSSFFGIIAPIKYASCSFVIANLTLIFFMSFRVRWR</sequence>
<gene>
    <name evidence="2" type="ORF">J2W49_003753</name>
</gene>
<evidence type="ECO:0000313" key="2">
    <source>
        <dbReference type="EMBL" id="MDR7151777.1"/>
    </source>
</evidence>
<accession>A0ABU1WRW6</accession>
<evidence type="ECO:0008006" key="4">
    <source>
        <dbReference type="Google" id="ProtNLM"/>
    </source>
</evidence>
<feature type="transmembrane region" description="Helical" evidence="1">
    <location>
        <begin position="12"/>
        <end position="31"/>
    </location>
</feature>